<protein>
    <recommendedName>
        <fullName evidence="6">PPE family protein</fullName>
    </recommendedName>
</protein>
<evidence type="ECO:0000259" key="3">
    <source>
        <dbReference type="Pfam" id="PF12484"/>
    </source>
</evidence>
<dbReference type="EMBL" id="LDPR01000004">
    <property type="protein sequence ID" value="KLO37623.1"/>
    <property type="molecule type" value="Genomic_DNA"/>
</dbReference>
<dbReference type="STRING" id="1202450.B586_08435"/>
<dbReference type="Pfam" id="PF00823">
    <property type="entry name" value="PPE"/>
    <property type="match status" value="1"/>
</dbReference>
<dbReference type="InterPro" id="IPR022171">
    <property type="entry name" value="PPE_C"/>
</dbReference>
<feature type="domain" description="PPE family C-terminal" evidence="3">
    <location>
        <begin position="313"/>
        <end position="395"/>
    </location>
</feature>
<comment type="caution">
    <text evidence="4">The sequence shown here is derived from an EMBL/GenBank/DDBJ whole genome shotgun (WGS) entry which is preliminary data.</text>
</comment>
<evidence type="ECO:0008006" key="6">
    <source>
        <dbReference type="Google" id="ProtNLM"/>
    </source>
</evidence>
<sequence>MLDFTALPPEINSTRMYAGAGVGALLAAVAEWSVLATELFTAAQGIQSVIEGLLAGPFLGLSALALGQAVTPYVIWLTTTATAAELTANQATLAADAYEAAYSMTVPPETVFANRVETAALVVTNLLGQNTPAIAEKQAEYAVMWVQDAAAMLGYQAGVVAAVLGTVPFEAAPEVVSDLGLAQGALVAQQALSPVAQATNQGITATSQLGTSQVSKPVEVASSQALSGPATTAAKPLWGGVAQHLSPMSNLVGMTNNGVSMLGQGVSQTNTLSSMMKGFMPTASKAAEGAAKAMQGVAESMGRGPLGSGVNVSGNLGRSASVGALRVPEAWATANQGVAQVRGLPLTSMAAAAEGGSGQMMNGLPMAPMGSNGSGGIGGVNTALRLQPKAFVMPRNLAGG</sequence>
<organism evidence="4 5">
    <name type="scientific">Mycobacterium haemophilum</name>
    <dbReference type="NCBI Taxonomy" id="29311"/>
    <lineage>
        <taxon>Bacteria</taxon>
        <taxon>Bacillati</taxon>
        <taxon>Actinomycetota</taxon>
        <taxon>Actinomycetes</taxon>
        <taxon>Mycobacteriales</taxon>
        <taxon>Mycobacteriaceae</taxon>
        <taxon>Mycobacterium</taxon>
    </lineage>
</organism>
<dbReference type="PANTHER" id="PTHR46766">
    <property type="entry name" value="GLUTAMINE-RICH PROTEIN 2"/>
    <property type="match status" value="1"/>
</dbReference>
<comment type="similarity">
    <text evidence="1">Belongs to the mycobacterial PPE family.</text>
</comment>
<name>A0A0I9UNK5_9MYCO</name>
<dbReference type="InterPro" id="IPR000030">
    <property type="entry name" value="PPE_dom"/>
</dbReference>
<dbReference type="AlphaFoldDB" id="A0A0I9UNK5"/>
<gene>
    <name evidence="4" type="ORF">ABH38_06440</name>
</gene>
<reference evidence="4 5" key="1">
    <citation type="submission" date="2015-05" db="EMBL/GenBank/DDBJ databases">
        <title>Genome sequence of Mycobacterium haemophilum.</title>
        <authorList>
            <person name="Greninger A.L."/>
            <person name="Cunningham G."/>
            <person name="Miller S."/>
        </authorList>
    </citation>
    <scope>NUCLEOTIDE SEQUENCE [LARGE SCALE GENOMIC DNA]</scope>
    <source>
        <strain evidence="5">UC1</strain>
    </source>
</reference>
<proteinExistence type="inferred from homology"/>
<evidence type="ECO:0000313" key="5">
    <source>
        <dbReference type="Proteomes" id="UP000036334"/>
    </source>
</evidence>
<dbReference type="SUPFAM" id="SSF140459">
    <property type="entry name" value="PE/PPE dimer-like"/>
    <property type="match status" value="1"/>
</dbReference>
<dbReference type="GO" id="GO:0052572">
    <property type="term" value="P:response to host immune response"/>
    <property type="evidence" value="ECO:0007669"/>
    <property type="project" value="TreeGrafter"/>
</dbReference>
<dbReference type="PATRIC" id="fig|29311.18.peg.1454"/>
<dbReference type="Proteomes" id="UP000036334">
    <property type="component" value="Unassembled WGS sequence"/>
</dbReference>
<dbReference type="PANTHER" id="PTHR46766:SF1">
    <property type="entry name" value="GLUTAMINE-RICH PROTEIN 2"/>
    <property type="match status" value="1"/>
</dbReference>
<keyword evidence="5" id="KW-1185">Reference proteome</keyword>
<accession>A0A0I9UNK5</accession>
<dbReference type="RefSeq" id="WP_047315800.1">
    <property type="nucleotide sequence ID" value="NZ_LDPQ01000017.1"/>
</dbReference>
<dbReference type="InterPro" id="IPR038332">
    <property type="entry name" value="PPE_sf"/>
</dbReference>
<evidence type="ECO:0000259" key="2">
    <source>
        <dbReference type="Pfam" id="PF00823"/>
    </source>
</evidence>
<dbReference type="Pfam" id="PF12484">
    <property type="entry name" value="PPE-SVP"/>
    <property type="match status" value="1"/>
</dbReference>
<feature type="domain" description="PPE" evidence="2">
    <location>
        <begin position="3"/>
        <end position="163"/>
    </location>
</feature>
<dbReference type="Gene3D" id="1.20.1260.20">
    <property type="entry name" value="PPE superfamily"/>
    <property type="match status" value="1"/>
</dbReference>
<evidence type="ECO:0000313" key="4">
    <source>
        <dbReference type="EMBL" id="KLO37623.1"/>
    </source>
</evidence>
<evidence type="ECO:0000256" key="1">
    <source>
        <dbReference type="ARBA" id="ARBA00010652"/>
    </source>
</evidence>
<dbReference type="OrthoDB" id="4772941at2"/>